<gene>
    <name evidence="2" type="ORF">ruthe_01470</name>
</gene>
<dbReference type="HOGENOM" id="CLU_1853996_0_0_5"/>
<accession>S9R413</accession>
<sequence length="127" mass="13585">MRLSVTVDVPDLAAGIAFWSGAFGLREVARPHPAYAVLEAGGQSLGLLEKPEGSRATPAEGTERRYARHWTPVHLDLHVEDWEGTLAAVERLGGTVEQRHPAAPGRPPVAFCADPFGHGFCVLGPRA</sequence>
<protein>
    <submittedName>
        <fullName evidence="2">Putative enzyme</fullName>
    </submittedName>
</protein>
<dbReference type="SUPFAM" id="SSF54593">
    <property type="entry name" value="Glyoxalase/Bleomycin resistance protein/Dihydroxybiphenyl dioxygenase"/>
    <property type="match status" value="1"/>
</dbReference>
<dbReference type="Gene3D" id="3.10.180.10">
    <property type="entry name" value="2,3-Dihydroxybiphenyl 1,2-Dioxygenase, domain 1"/>
    <property type="match status" value="1"/>
</dbReference>
<comment type="caution">
    <text evidence="2">The sequence shown here is derived from an EMBL/GenBank/DDBJ whole genome shotgun (WGS) entry which is preliminary data.</text>
</comment>
<organism evidence="2 3">
    <name type="scientific">Rubellimicrobium thermophilum DSM 16684</name>
    <dbReference type="NCBI Taxonomy" id="1123069"/>
    <lineage>
        <taxon>Bacteria</taxon>
        <taxon>Pseudomonadati</taxon>
        <taxon>Pseudomonadota</taxon>
        <taxon>Alphaproteobacteria</taxon>
        <taxon>Rhodobacterales</taxon>
        <taxon>Roseobacteraceae</taxon>
        <taxon>Rubellimicrobium</taxon>
    </lineage>
</organism>
<dbReference type="PATRIC" id="fig|1123069.3.peg.1439"/>
<dbReference type="OrthoDB" id="5522469at2"/>
<dbReference type="InterPro" id="IPR041581">
    <property type="entry name" value="Glyoxalase_6"/>
</dbReference>
<dbReference type="EMBL" id="AOLV01000010">
    <property type="protein sequence ID" value="EPX86652.1"/>
    <property type="molecule type" value="Genomic_DNA"/>
</dbReference>
<reference evidence="2 3" key="1">
    <citation type="journal article" date="2013" name="Stand. Genomic Sci.">
        <title>Genome sequence of the reddish-pigmented Rubellimicrobium thermophilum type strain (DSM 16684(T)), a member of the Roseobacter clade.</title>
        <authorList>
            <person name="Fiebig A."/>
            <person name="Riedel T."/>
            <person name="Gronow S."/>
            <person name="Petersen J."/>
            <person name="Klenk H.P."/>
            <person name="Goker M."/>
        </authorList>
    </citation>
    <scope>NUCLEOTIDE SEQUENCE [LARGE SCALE GENOMIC DNA]</scope>
    <source>
        <strain evidence="2 3">DSM 16684</strain>
    </source>
</reference>
<dbReference type="AlphaFoldDB" id="S9R413"/>
<dbReference type="Proteomes" id="UP000015346">
    <property type="component" value="Unassembled WGS sequence"/>
</dbReference>
<evidence type="ECO:0000259" key="1">
    <source>
        <dbReference type="PROSITE" id="PS51819"/>
    </source>
</evidence>
<name>S9R413_9RHOB</name>
<dbReference type="InterPro" id="IPR037523">
    <property type="entry name" value="VOC_core"/>
</dbReference>
<evidence type="ECO:0000313" key="2">
    <source>
        <dbReference type="EMBL" id="EPX86652.1"/>
    </source>
</evidence>
<dbReference type="Pfam" id="PF18029">
    <property type="entry name" value="Glyoxalase_6"/>
    <property type="match status" value="1"/>
</dbReference>
<dbReference type="InterPro" id="IPR029068">
    <property type="entry name" value="Glyas_Bleomycin-R_OHBP_Dase"/>
</dbReference>
<dbReference type="PROSITE" id="PS51819">
    <property type="entry name" value="VOC"/>
    <property type="match status" value="1"/>
</dbReference>
<evidence type="ECO:0000313" key="3">
    <source>
        <dbReference type="Proteomes" id="UP000015346"/>
    </source>
</evidence>
<proteinExistence type="predicted"/>
<dbReference type="STRING" id="1123069.ruthe_01470"/>
<dbReference type="RefSeq" id="WP_021097560.1">
    <property type="nucleotide sequence ID" value="NZ_KE557320.1"/>
</dbReference>
<keyword evidence="3" id="KW-1185">Reference proteome</keyword>
<feature type="domain" description="VOC" evidence="1">
    <location>
        <begin position="1"/>
        <end position="125"/>
    </location>
</feature>